<dbReference type="OrthoDB" id="10255539at2759"/>
<evidence type="ECO:0000256" key="12">
    <source>
        <dbReference type="PIRNR" id="PIRNR005719"/>
    </source>
</evidence>
<proteinExistence type="inferred from homology"/>
<feature type="coiled-coil region" evidence="13">
    <location>
        <begin position="984"/>
        <end position="1040"/>
    </location>
</feature>
<feature type="region of interest" description="Disordered" evidence="14">
    <location>
        <begin position="1178"/>
        <end position="1217"/>
    </location>
</feature>
<feature type="coiled-coil region" evidence="13">
    <location>
        <begin position="416"/>
        <end position="509"/>
    </location>
</feature>
<evidence type="ECO:0000313" key="16">
    <source>
        <dbReference type="Proteomes" id="UP000749559"/>
    </source>
</evidence>
<keyword evidence="8" id="KW-0226">DNA condensation</keyword>
<evidence type="ECO:0000256" key="1">
    <source>
        <dbReference type="ARBA" id="ARBA00004123"/>
    </source>
</evidence>
<name>A0A8J1XYX3_OWEFU</name>
<gene>
    <name evidence="15" type="ORF">OFUS_LOCUS1502</name>
</gene>
<keyword evidence="7 13" id="KW-0175">Coiled coil</keyword>
<dbReference type="FunFam" id="1.20.1060.20:FF:000005">
    <property type="entry name" value="Structural maintenance of chromosomes 2"/>
    <property type="match status" value="1"/>
</dbReference>
<dbReference type="SUPFAM" id="SSF52540">
    <property type="entry name" value="P-loop containing nucleoside triphosphate hydrolases"/>
    <property type="match status" value="2"/>
</dbReference>
<evidence type="ECO:0000256" key="11">
    <source>
        <dbReference type="ARBA" id="ARBA00058936"/>
    </source>
</evidence>
<feature type="region of interest" description="Disordered" evidence="14">
    <location>
        <begin position="304"/>
        <end position="346"/>
    </location>
</feature>
<evidence type="ECO:0000256" key="2">
    <source>
        <dbReference type="ARBA" id="ARBA00005231"/>
    </source>
</evidence>
<dbReference type="PANTHER" id="PTHR43977">
    <property type="entry name" value="STRUCTURAL MAINTENANCE OF CHROMOSOMES PROTEIN 3"/>
    <property type="match status" value="1"/>
</dbReference>
<evidence type="ECO:0000256" key="3">
    <source>
        <dbReference type="ARBA" id="ARBA00022618"/>
    </source>
</evidence>
<dbReference type="InterPro" id="IPR024704">
    <property type="entry name" value="SMC"/>
</dbReference>
<dbReference type="Gene3D" id="3.30.70.1620">
    <property type="match status" value="1"/>
</dbReference>
<dbReference type="GO" id="GO:0098813">
    <property type="term" value="P:nuclear chromosome segregation"/>
    <property type="evidence" value="ECO:0007669"/>
    <property type="project" value="UniProtKB-ARBA"/>
</dbReference>
<dbReference type="GO" id="GO:0016887">
    <property type="term" value="F:ATP hydrolysis activity"/>
    <property type="evidence" value="ECO:0007669"/>
    <property type="project" value="InterPro"/>
</dbReference>
<evidence type="ECO:0000256" key="13">
    <source>
        <dbReference type="SAM" id="Coils"/>
    </source>
</evidence>
<evidence type="ECO:0000256" key="4">
    <source>
        <dbReference type="ARBA" id="ARBA00022741"/>
    </source>
</evidence>
<dbReference type="InterPro" id="IPR027120">
    <property type="entry name" value="Smc2_ABC"/>
</dbReference>
<feature type="compositionally biased region" description="Basic and acidic residues" evidence="14">
    <location>
        <begin position="318"/>
        <end position="327"/>
    </location>
</feature>
<evidence type="ECO:0000256" key="6">
    <source>
        <dbReference type="ARBA" id="ARBA00022840"/>
    </source>
</evidence>
<dbReference type="InterPro" id="IPR027417">
    <property type="entry name" value="P-loop_NTPase"/>
</dbReference>
<evidence type="ECO:0000256" key="7">
    <source>
        <dbReference type="ARBA" id="ARBA00023054"/>
    </source>
</evidence>
<dbReference type="GO" id="GO:0051301">
    <property type="term" value="P:cell division"/>
    <property type="evidence" value="ECO:0007669"/>
    <property type="project" value="UniProtKB-KW"/>
</dbReference>
<keyword evidence="6" id="KW-0067">ATP-binding</keyword>
<sequence length="1217" mass="137055">MYIKSIIIDGFKSYAQRTEVNGFDPMFNAITGLNGSGKSNILDSICFLLGISNLSQVRASNLQELVYKSGQAGVTKATVSITFDNMDKKQSPLGYEQYEEITVTRQVVIGGRNKYLINGSNANNNRVQDLFRSVQLNINNPHFLIMQGRITKVLNMKPPEILSMIEEAAGTRLYESKKEAAQKTIEKKDTKLREIDTILKEEISPTLTKLQAERSSYLEYQKVIRELEHLNKLYIAYQFVCAEETCKRSADDLKKMQETVDKLNGTMQQVKDKLNQLDKDIAELEKKRDQEAGGVMEQIEADLNEKKKAHTKSQSAVDLKKENLKTEQKKHKSLTKQCQDDKAAMKTKEKEVDKIVSGYEKLQETSEADKKAHEAAQKHFHAVSAGLSSNADGEDASLNDQLLAARNEISNCSTETKQATMRLKHHQQEIKKKQADLKKTDQAYKKDKATLDAVKKNSQKLEAEMSKLGYEDGKEENLTSTRRGLLHDVQELQEKIDGIEARFPQLQFEYRDPEKNFDRSKVYGLVANLIKVKDPKYATALEVAAGGKLYNVVVDSEVTGKKLLQNGGLKRRYTFIPLNKISSRPIPDNVARKAESLVGKNDVHTALSLVEYKPELRSAMEYVFGNALICKDMNSAKKVAYDKDVMKKCVTLEGDSFDPAGTLTGGARPKTGSILAKLGDVKEARESLNEKKQAFQKVEKELDGLKKVAERFREVKQQFDLKAHEVELLEERLRQGTHHQQMEEVNEMQKTIDEDQKTVAEAEGRQKRANDKAKELEEKVNNAKAVRERELKTAEDAVTKAKKKMQESNKKSKEKQQEADSIRLEVEEMKKEVAGYEEQLLAVEEAIKGLEEQLVQVKEAAAESQAEVKEAERILKQKKDELNARNKEIAERVNQKHVLGQEAQEAELEKQELEHKITKSNKDAKDAANQVDHLIQKYDWIADEKKYFGQTNTAYDFNATDPKEAGKRIQKLQDTKDKLSKSVNMRAMNMLGKAEEQYNDLMKKRKIVLNDKKKIESVIAELDEKKNEALKQAYEQVNKDFGSIFSTLLPGTSAKLAPQDGASVLDGLEVKVAFGDVWKDSLSELSGGQRSLVALSLILAMLLFKPAPLYILDEVDAALDLSHTQNIGQMLRTHFKHSQFIVVSLKDGMFNNANVLFKTKFVDGVSTVSRYTQNISSKGAATSEVSKENKGKNKNKNGTAAKKSRLEAIPFASTSGQ</sequence>
<evidence type="ECO:0000256" key="10">
    <source>
        <dbReference type="ARBA" id="ARBA00023306"/>
    </source>
</evidence>
<comment type="function">
    <text evidence="11">Central component of the condensin complex, a complex required for conversion of interphase chromatin into mitotic-like condense chromosomes. The condensin complex probably introduces positive supercoils into relaxed DNA in the presence of type I topoisomerases and converts nicked DNA into positive knotted forms in the presence of type II topoisomerases.</text>
</comment>
<reference evidence="15" key="1">
    <citation type="submission" date="2022-03" db="EMBL/GenBank/DDBJ databases">
        <authorList>
            <person name="Martin C."/>
        </authorList>
    </citation>
    <scope>NUCLEOTIDE SEQUENCE</scope>
</reference>
<dbReference type="Gene3D" id="1.20.1060.20">
    <property type="match status" value="1"/>
</dbReference>
<keyword evidence="4" id="KW-0547">Nucleotide-binding</keyword>
<keyword evidence="16" id="KW-1185">Reference proteome</keyword>
<dbReference type="InterPro" id="IPR036277">
    <property type="entry name" value="SMC_hinge_sf"/>
</dbReference>
<keyword evidence="9 12" id="KW-0539">Nucleus</keyword>
<dbReference type="InterPro" id="IPR010935">
    <property type="entry name" value="SMC_hinge"/>
</dbReference>
<accession>A0A8J1XYX3</accession>
<dbReference type="AlphaFoldDB" id="A0A8J1XYX3"/>
<dbReference type="FunFam" id="3.40.50.300:FF:000385">
    <property type="entry name" value="Structural maintenance of chromosomes 2"/>
    <property type="match status" value="1"/>
</dbReference>
<feature type="region of interest" description="Disordered" evidence="14">
    <location>
        <begin position="761"/>
        <end position="820"/>
    </location>
</feature>
<dbReference type="InterPro" id="IPR003395">
    <property type="entry name" value="RecF/RecN/SMC_N"/>
</dbReference>
<evidence type="ECO:0000256" key="5">
    <source>
        <dbReference type="ARBA" id="ARBA00022776"/>
    </source>
</evidence>
<organism evidence="15 16">
    <name type="scientific">Owenia fusiformis</name>
    <name type="common">Polychaete worm</name>
    <dbReference type="NCBI Taxonomy" id="6347"/>
    <lineage>
        <taxon>Eukaryota</taxon>
        <taxon>Metazoa</taxon>
        <taxon>Spiralia</taxon>
        <taxon>Lophotrochozoa</taxon>
        <taxon>Annelida</taxon>
        <taxon>Polychaeta</taxon>
        <taxon>Sedentaria</taxon>
        <taxon>Canalipalpata</taxon>
        <taxon>Sabellida</taxon>
        <taxon>Oweniida</taxon>
        <taxon>Oweniidae</taxon>
        <taxon>Owenia</taxon>
    </lineage>
</organism>
<dbReference type="Proteomes" id="UP000749559">
    <property type="component" value="Unassembled WGS sequence"/>
</dbReference>
<dbReference type="PIRSF" id="PIRSF005719">
    <property type="entry name" value="SMC"/>
    <property type="match status" value="1"/>
</dbReference>
<dbReference type="CDD" id="cd03273">
    <property type="entry name" value="ABC_SMC2_euk"/>
    <property type="match status" value="1"/>
</dbReference>
<evidence type="ECO:0000256" key="9">
    <source>
        <dbReference type="ARBA" id="ARBA00023242"/>
    </source>
</evidence>
<evidence type="ECO:0000256" key="14">
    <source>
        <dbReference type="SAM" id="MobiDB-lite"/>
    </source>
</evidence>
<dbReference type="FunFam" id="3.40.50.300:FF:000278">
    <property type="entry name" value="Structural maintenance of chromosomes 2"/>
    <property type="match status" value="1"/>
</dbReference>
<dbReference type="EMBL" id="CAIIXF020000001">
    <property type="protein sequence ID" value="CAH1773975.1"/>
    <property type="molecule type" value="Genomic_DNA"/>
</dbReference>
<dbReference type="GO" id="GO:0030261">
    <property type="term" value="P:chromosome condensation"/>
    <property type="evidence" value="ECO:0007669"/>
    <property type="project" value="UniProtKB-KW"/>
</dbReference>
<dbReference type="SUPFAM" id="SSF75553">
    <property type="entry name" value="Smc hinge domain"/>
    <property type="match status" value="1"/>
</dbReference>
<evidence type="ECO:0000313" key="15">
    <source>
        <dbReference type="EMBL" id="CAH1773975.1"/>
    </source>
</evidence>
<dbReference type="Pfam" id="PF06470">
    <property type="entry name" value="SMC_hinge"/>
    <property type="match status" value="1"/>
</dbReference>
<keyword evidence="5" id="KW-0498">Mitosis</keyword>
<dbReference type="GO" id="GO:0031981">
    <property type="term" value="C:nuclear lumen"/>
    <property type="evidence" value="ECO:0007669"/>
    <property type="project" value="UniProtKB-ARBA"/>
</dbReference>
<evidence type="ECO:0000256" key="8">
    <source>
        <dbReference type="ARBA" id="ARBA00023067"/>
    </source>
</evidence>
<dbReference type="GO" id="GO:0000796">
    <property type="term" value="C:condensin complex"/>
    <property type="evidence" value="ECO:0007669"/>
    <property type="project" value="UniProtKB-ARBA"/>
</dbReference>
<dbReference type="Pfam" id="PF02463">
    <property type="entry name" value="SMC_N"/>
    <property type="match status" value="1"/>
</dbReference>
<keyword evidence="3" id="KW-0132">Cell division</keyword>
<dbReference type="Gene3D" id="3.40.50.300">
    <property type="entry name" value="P-loop containing nucleotide triphosphate hydrolases"/>
    <property type="match status" value="2"/>
</dbReference>
<comment type="caution">
    <text evidence="15">The sequence shown here is derived from an EMBL/GenBank/DDBJ whole genome shotgun (WGS) entry which is preliminary data.</text>
</comment>
<dbReference type="GO" id="GO:0005524">
    <property type="term" value="F:ATP binding"/>
    <property type="evidence" value="ECO:0007669"/>
    <property type="project" value="UniProtKB-KW"/>
</dbReference>
<dbReference type="SMART" id="SM00968">
    <property type="entry name" value="SMC_hinge"/>
    <property type="match status" value="1"/>
</dbReference>
<keyword evidence="10" id="KW-0131">Cell cycle</keyword>
<feature type="coiled-coil region" evidence="13">
    <location>
        <begin position="681"/>
        <end position="715"/>
    </location>
</feature>
<dbReference type="GO" id="GO:0000793">
    <property type="term" value="C:condensed chromosome"/>
    <property type="evidence" value="ECO:0007669"/>
    <property type="project" value="UniProtKB-ARBA"/>
</dbReference>
<dbReference type="GO" id="GO:0000280">
    <property type="term" value="P:nuclear division"/>
    <property type="evidence" value="ECO:0007669"/>
    <property type="project" value="UniProtKB-ARBA"/>
</dbReference>
<comment type="subcellular location">
    <subcellularLocation>
        <location evidence="1 12">Nucleus</location>
    </subcellularLocation>
</comment>
<protein>
    <recommendedName>
        <fullName evidence="12">Structural maintenance of chromosomes protein</fullName>
    </recommendedName>
</protein>
<comment type="similarity">
    <text evidence="2">Belongs to the SMC family. SMC2 subfamily.</text>
</comment>